<dbReference type="PANTHER" id="PTHR42535:SF2">
    <property type="entry name" value="CHROMOSOME UNDETERMINED SCAFFOLD_146, WHOLE GENOME SHOTGUN SEQUENCE"/>
    <property type="match status" value="1"/>
</dbReference>
<dbReference type="SMART" id="SM00560">
    <property type="entry name" value="LamGL"/>
    <property type="match status" value="2"/>
</dbReference>
<dbReference type="Proteomes" id="UP001589818">
    <property type="component" value="Unassembled WGS sequence"/>
</dbReference>
<accession>A0ABV6J2R1</accession>
<evidence type="ECO:0000313" key="6">
    <source>
        <dbReference type="Proteomes" id="UP001589818"/>
    </source>
</evidence>
<protein>
    <submittedName>
        <fullName evidence="5">LamG-like jellyroll fold domain-containing protein</fullName>
    </submittedName>
</protein>
<feature type="transmembrane region" description="Helical" evidence="3">
    <location>
        <begin position="9"/>
        <end position="25"/>
    </location>
</feature>
<evidence type="ECO:0000259" key="4">
    <source>
        <dbReference type="SMART" id="SM00560"/>
    </source>
</evidence>
<reference evidence="5 6" key="1">
    <citation type="submission" date="2024-09" db="EMBL/GenBank/DDBJ databases">
        <authorList>
            <person name="Sun Q."/>
            <person name="Mori K."/>
        </authorList>
    </citation>
    <scope>NUCLEOTIDE SEQUENCE [LARGE SCALE GENOMIC DNA]</scope>
    <source>
        <strain evidence="5 6">CCM 4839</strain>
    </source>
</reference>
<dbReference type="PANTHER" id="PTHR42535">
    <property type="entry name" value="OOKINETE PROTEIN, PUTATIVE-RELATED"/>
    <property type="match status" value="1"/>
</dbReference>
<comment type="caution">
    <text evidence="5">The sequence shown here is derived from an EMBL/GenBank/DDBJ whole genome shotgun (WGS) entry which is preliminary data.</text>
</comment>
<dbReference type="InterPro" id="IPR006558">
    <property type="entry name" value="LamG-like"/>
</dbReference>
<proteinExistence type="predicted"/>
<organism evidence="5 6">
    <name type="scientific">Paenibacillus mendelii</name>
    <dbReference type="NCBI Taxonomy" id="206163"/>
    <lineage>
        <taxon>Bacteria</taxon>
        <taxon>Bacillati</taxon>
        <taxon>Bacillota</taxon>
        <taxon>Bacilli</taxon>
        <taxon>Bacillales</taxon>
        <taxon>Paenibacillaceae</taxon>
        <taxon>Paenibacillus</taxon>
    </lineage>
</organism>
<dbReference type="CDD" id="cd00241">
    <property type="entry name" value="DOMON_like"/>
    <property type="match status" value="1"/>
</dbReference>
<dbReference type="Gene3D" id="3.20.20.80">
    <property type="entry name" value="Glycosidases"/>
    <property type="match status" value="1"/>
</dbReference>
<dbReference type="SUPFAM" id="SSF49344">
    <property type="entry name" value="CBD9-like"/>
    <property type="match status" value="1"/>
</dbReference>
<sequence length="1213" mass="134258">MSAVHQRKWITYVMIVSLVIWMLPANQGISAVEASAEVPEAAAAPPFVISSFEQDLEGWTAGENVAELTRVDSFKNGPFKPRRGTYALDASFVPGLNTNQWRSIHKTFDQPVDLSYRPIIAADFNSWGTAWLGGQENYVRIRVYSGDQVKDSGEIVYTPDQWNSIHFDMTGWAYLHAIDKIEVMYRASLDLVDSRWDEAHMQIDQVMAVSDPATVDFPSPDYTAGYSFDAAVGATMFDDSGSGLDAVHTYNGADTAPQLVPGKLGSAIALDGSASDYVRIPDGLTQRLNGDFAFTGWVKPAAALQQGAEVFSFEAEDGSFMELSTAANGALAFMLRKTDGNQTDSISGGALEPGRWNHIAVTMTVGQAKLYVDGAEAASGDGFVLRPSDIGAAADSRLGQDLNGQLDEFRFYSHSLSADQIADMSMFSLYYKFNDGRGTTAKDASKFKLHAELIGGATFGVGAKGGAVVLSGKNQYVQLPQGIIESLAGKYTFSAGVRLDDKGSGGDKLFSFSSGSGQLSLSLTGSGDGPVFTIESGGQQDVIRANNAAVRLGEWTHVAVTVDGNVGVLYLNGTAVGSNNQMTLSPRSLGTQAEGVIGKSDRSSFMKGRVDEFRVYDTTLTAETIAAQAAEFHKQDRSPQIPITNANWSATDALGRKLPTYEEVGPTREGKYVGVFYYIWHGTHGNQIYDNTKILAANPTDPQYGPMHAFHFWGEPEAGYYQADDPWVIRRNLHMLSNAGVDFIYFDVTNAFTYLDVVAQLADVSMQMREEGIQTPYLVFTTSSSSGAVVNELYDKLYSKELYKDLWFIWDGKPLIMGNIADPALSQTAKDFFTFRYSWAWTDAKNQPDHWQWVDEYPQDYGWHEDPSVPEQVAVAAASHPMNNIGQSYQNGAQPDYDPLTRLTPYTGQGRHLAEQWNRALEVDPEVVMVTQWNEWVAQRFIIDQSTLGIEFLGKRLNIGDSYFVDDYNEEYNRDIEPMKDGHTDNNYYQLVSYIRKFKGMEAPPQPGSGEKEKINIDGKFKDWKNVGTVFTDPAGDTLHRDWKGYDPTTQYTNATGRNDIVESRIAYHDNDVFFYAQTADPLTPHTDPNWMQLFIDTDQSKETGWEGYDFAVNLDVISDKKTRISQYKNGAWTDAGTADYRYVGNELEIRLPRKLLGQKSGNKPLALQFHWADNMQKQGDITEFFLNGDSAPDRRANFQVGDPIQGEGGNHH</sequence>
<dbReference type="RefSeq" id="WP_204820856.1">
    <property type="nucleotide sequence ID" value="NZ_JANHOF010000003.1"/>
</dbReference>
<dbReference type="SUPFAM" id="SSF49899">
    <property type="entry name" value="Concanavalin A-like lectins/glucanases"/>
    <property type="match status" value="2"/>
</dbReference>
<evidence type="ECO:0000313" key="5">
    <source>
        <dbReference type="EMBL" id="MFC0390166.1"/>
    </source>
</evidence>
<dbReference type="Gene3D" id="2.60.120.200">
    <property type="match status" value="2"/>
</dbReference>
<dbReference type="Pfam" id="PF13385">
    <property type="entry name" value="Laminin_G_3"/>
    <property type="match status" value="2"/>
</dbReference>
<keyword evidence="3" id="KW-1133">Transmembrane helix</keyword>
<dbReference type="InterPro" id="IPR013320">
    <property type="entry name" value="ConA-like_dom_sf"/>
</dbReference>
<keyword evidence="6" id="KW-1185">Reference proteome</keyword>
<dbReference type="Gene3D" id="2.60.120.260">
    <property type="entry name" value="Galactose-binding domain-like"/>
    <property type="match status" value="1"/>
</dbReference>
<dbReference type="EMBL" id="JBHLVF010000006">
    <property type="protein sequence ID" value="MFC0390166.1"/>
    <property type="molecule type" value="Genomic_DNA"/>
</dbReference>
<keyword evidence="1" id="KW-0732">Signal</keyword>
<keyword evidence="3" id="KW-0812">Transmembrane</keyword>
<keyword evidence="2" id="KW-1015">Disulfide bond</keyword>
<evidence type="ECO:0000256" key="2">
    <source>
        <dbReference type="ARBA" id="ARBA00023157"/>
    </source>
</evidence>
<name>A0ABV6J2R1_9BACL</name>
<keyword evidence="3" id="KW-0472">Membrane</keyword>
<gene>
    <name evidence="5" type="ORF">ACFFJ8_02130</name>
</gene>
<feature type="domain" description="LamG-like jellyroll fold" evidence="4">
    <location>
        <begin position="290"/>
        <end position="419"/>
    </location>
</feature>
<evidence type="ECO:0000256" key="3">
    <source>
        <dbReference type="SAM" id="Phobius"/>
    </source>
</evidence>
<evidence type="ECO:0000256" key="1">
    <source>
        <dbReference type="ARBA" id="ARBA00022729"/>
    </source>
</evidence>
<feature type="domain" description="LamG-like jellyroll fold" evidence="4">
    <location>
        <begin position="489"/>
        <end position="623"/>
    </location>
</feature>